<reference evidence="2" key="1">
    <citation type="submission" date="2014-09" db="EMBL/GenBank/DDBJ databases">
        <authorList>
            <person name="Magalhaes I.L.F."/>
            <person name="Oliveira U."/>
            <person name="Santos F.R."/>
            <person name="Vidigal T.H.D.A."/>
            <person name="Brescovit A.D."/>
            <person name="Santos A.J."/>
        </authorList>
    </citation>
    <scope>NUCLEOTIDE SEQUENCE</scope>
    <source>
        <tissue evidence="2">Shoot tissue taken approximately 20 cm above the soil surface</tissue>
    </source>
</reference>
<organism evidence="2">
    <name type="scientific">Arundo donax</name>
    <name type="common">Giant reed</name>
    <name type="synonym">Donax arundinaceus</name>
    <dbReference type="NCBI Taxonomy" id="35708"/>
    <lineage>
        <taxon>Eukaryota</taxon>
        <taxon>Viridiplantae</taxon>
        <taxon>Streptophyta</taxon>
        <taxon>Embryophyta</taxon>
        <taxon>Tracheophyta</taxon>
        <taxon>Spermatophyta</taxon>
        <taxon>Magnoliopsida</taxon>
        <taxon>Liliopsida</taxon>
        <taxon>Poales</taxon>
        <taxon>Poaceae</taxon>
        <taxon>PACMAD clade</taxon>
        <taxon>Arundinoideae</taxon>
        <taxon>Arundineae</taxon>
        <taxon>Arundo</taxon>
    </lineage>
</organism>
<dbReference type="AlphaFoldDB" id="A0A0A9F0D3"/>
<protein>
    <submittedName>
        <fullName evidence="2">Uncharacterized protein</fullName>
    </submittedName>
</protein>
<reference evidence="2" key="2">
    <citation type="journal article" date="2015" name="Data Brief">
        <title>Shoot transcriptome of the giant reed, Arundo donax.</title>
        <authorList>
            <person name="Barrero R.A."/>
            <person name="Guerrero F.D."/>
            <person name="Moolhuijzen P."/>
            <person name="Goolsby J.A."/>
            <person name="Tidwell J."/>
            <person name="Bellgard S.E."/>
            <person name="Bellgard M.I."/>
        </authorList>
    </citation>
    <scope>NUCLEOTIDE SEQUENCE</scope>
    <source>
        <tissue evidence="2">Shoot tissue taken approximately 20 cm above the soil surface</tissue>
    </source>
</reference>
<evidence type="ECO:0000313" key="2">
    <source>
        <dbReference type="EMBL" id="JAE01753.1"/>
    </source>
</evidence>
<sequence>MRWSMPCALKKEYSSAVAPVMAKLAPFLKSVLCACDGGGSCSPKCSARKSTTRRPLEQRPVALPKKVIP</sequence>
<proteinExistence type="predicted"/>
<accession>A0A0A9F0D3</accession>
<feature type="region of interest" description="Disordered" evidence="1">
    <location>
        <begin position="44"/>
        <end position="69"/>
    </location>
</feature>
<evidence type="ECO:0000256" key="1">
    <source>
        <dbReference type="SAM" id="MobiDB-lite"/>
    </source>
</evidence>
<dbReference type="EMBL" id="GBRH01196143">
    <property type="protein sequence ID" value="JAE01753.1"/>
    <property type="molecule type" value="Transcribed_RNA"/>
</dbReference>
<name>A0A0A9F0D3_ARUDO</name>